<gene>
    <name evidence="1" type="ORF">GMARGA_LOCUS36147</name>
</gene>
<keyword evidence="2" id="KW-1185">Reference proteome</keyword>
<proteinExistence type="predicted"/>
<evidence type="ECO:0000313" key="2">
    <source>
        <dbReference type="Proteomes" id="UP000789901"/>
    </source>
</evidence>
<accession>A0ABN7WXG0</accession>
<feature type="non-terminal residue" evidence="1">
    <location>
        <position position="88"/>
    </location>
</feature>
<protein>
    <submittedName>
        <fullName evidence="1">12228_t:CDS:1</fullName>
    </submittedName>
</protein>
<reference evidence="1 2" key="1">
    <citation type="submission" date="2021-06" db="EMBL/GenBank/DDBJ databases">
        <authorList>
            <person name="Kallberg Y."/>
            <person name="Tangrot J."/>
            <person name="Rosling A."/>
        </authorList>
    </citation>
    <scope>NUCLEOTIDE SEQUENCE [LARGE SCALE GENOMIC DNA]</scope>
    <source>
        <strain evidence="1 2">120-4 pot B 10/14</strain>
    </source>
</reference>
<dbReference type="EMBL" id="CAJVQB010069983">
    <property type="protein sequence ID" value="CAG8842730.1"/>
    <property type="molecule type" value="Genomic_DNA"/>
</dbReference>
<feature type="non-terminal residue" evidence="1">
    <location>
        <position position="1"/>
    </location>
</feature>
<name>A0ABN7WXG0_GIGMA</name>
<organism evidence="1 2">
    <name type="scientific">Gigaspora margarita</name>
    <dbReference type="NCBI Taxonomy" id="4874"/>
    <lineage>
        <taxon>Eukaryota</taxon>
        <taxon>Fungi</taxon>
        <taxon>Fungi incertae sedis</taxon>
        <taxon>Mucoromycota</taxon>
        <taxon>Glomeromycotina</taxon>
        <taxon>Glomeromycetes</taxon>
        <taxon>Diversisporales</taxon>
        <taxon>Gigasporaceae</taxon>
        <taxon>Gigaspora</taxon>
    </lineage>
</organism>
<comment type="caution">
    <text evidence="1">The sequence shown here is derived from an EMBL/GenBank/DDBJ whole genome shotgun (WGS) entry which is preliminary data.</text>
</comment>
<sequence length="88" mass="10177">KDEDENSISTISTYSSKSFLKKQSTLSQYIEEVIIRICNLFEEVKKLNIRANCLVTDLARLYAAACRYLRNEMHDKVLILCFAHQANC</sequence>
<evidence type="ECO:0000313" key="1">
    <source>
        <dbReference type="EMBL" id="CAG8842730.1"/>
    </source>
</evidence>
<dbReference type="Proteomes" id="UP000789901">
    <property type="component" value="Unassembled WGS sequence"/>
</dbReference>